<accession>A0A834LZ52</accession>
<evidence type="ECO:0000313" key="4">
    <source>
        <dbReference type="Proteomes" id="UP000625711"/>
    </source>
</evidence>
<feature type="region of interest" description="Disordered" evidence="1">
    <location>
        <begin position="1"/>
        <end position="21"/>
    </location>
</feature>
<sequence length="93" mass="10365">MVSDKPTMQTRKIPSPLGTGPEHVYTTSFRKYGKIVTINEGHLTVAPGPKSTQRKLVLKLYRLVLKRYRDAPSNDIKQLVATTVELKNTDGIG</sequence>
<feature type="compositionally biased region" description="Polar residues" evidence="1">
    <location>
        <begin position="1"/>
        <end position="12"/>
    </location>
</feature>
<keyword evidence="4" id="KW-1185">Reference proteome</keyword>
<dbReference type="AlphaFoldDB" id="A0A834LZ52"/>
<evidence type="ECO:0000313" key="3">
    <source>
        <dbReference type="EMBL" id="KAF7264538.1"/>
    </source>
</evidence>
<protein>
    <submittedName>
        <fullName evidence="3">Uncharacterized protein</fullName>
    </submittedName>
</protein>
<name>A0A834LZ52_RHYFE</name>
<reference evidence="3" key="1">
    <citation type="submission" date="2020-08" db="EMBL/GenBank/DDBJ databases">
        <title>Genome sequencing and assembly of the red palm weevil Rhynchophorus ferrugineus.</title>
        <authorList>
            <person name="Dias G.B."/>
            <person name="Bergman C.M."/>
            <person name="Manee M."/>
        </authorList>
    </citation>
    <scope>NUCLEOTIDE SEQUENCE</scope>
    <source>
        <strain evidence="3">AA-2017</strain>
        <tissue evidence="3">Whole larva</tissue>
    </source>
</reference>
<proteinExistence type="predicted"/>
<evidence type="ECO:0000256" key="1">
    <source>
        <dbReference type="SAM" id="MobiDB-lite"/>
    </source>
</evidence>
<dbReference type="EMBL" id="JAACXV010016697">
    <property type="protein sequence ID" value="KAF7264538.1"/>
    <property type="molecule type" value="Genomic_DNA"/>
</dbReference>
<comment type="caution">
    <text evidence="3">The sequence shown here is derived from an EMBL/GenBank/DDBJ whole genome shotgun (WGS) entry which is preliminary data.</text>
</comment>
<gene>
    <name evidence="3" type="ORF">GWI33_023076</name>
    <name evidence="2" type="ORF">GWI33_023081</name>
</gene>
<dbReference type="EMBL" id="JAACXV010016700">
    <property type="protein sequence ID" value="KAF7264534.1"/>
    <property type="molecule type" value="Genomic_DNA"/>
</dbReference>
<evidence type="ECO:0000313" key="2">
    <source>
        <dbReference type="EMBL" id="KAF7264534.1"/>
    </source>
</evidence>
<organism evidence="3 4">
    <name type="scientific">Rhynchophorus ferrugineus</name>
    <name type="common">Red palm weevil</name>
    <name type="synonym">Curculio ferrugineus</name>
    <dbReference type="NCBI Taxonomy" id="354439"/>
    <lineage>
        <taxon>Eukaryota</taxon>
        <taxon>Metazoa</taxon>
        <taxon>Ecdysozoa</taxon>
        <taxon>Arthropoda</taxon>
        <taxon>Hexapoda</taxon>
        <taxon>Insecta</taxon>
        <taxon>Pterygota</taxon>
        <taxon>Neoptera</taxon>
        <taxon>Endopterygota</taxon>
        <taxon>Coleoptera</taxon>
        <taxon>Polyphaga</taxon>
        <taxon>Cucujiformia</taxon>
        <taxon>Curculionidae</taxon>
        <taxon>Dryophthorinae</taxon>
        <taxon>Rhynchophorus</taxon>
    </lineage>
</organism>
<dbReference type="Proteomes" id="UP000625711">
    <property type="component" value="Unassembled WGS sequence"/>
</dbReference>